<organism evidence="1">
    <name type="scientific">uncultured Coleofasciculus sp</name>
    <dbReference type="NCBI Taxonomy" id="1267456"/>
    <lineage>
        <taxon>Bacteria</taxon>
        <taxon>Bacillati</taxon>
        <taxon>Cyanobacteriota</taxon>
        <taxon>Cyanophyceae</taxon>
        <taxon>Coleofasciculales</taxon>
        <taxon>Coleofasciculaceae</taxon>
        <taxon>Coleofasciculus</taxon>
        <taxon>environmental samples</taxon>
    </lineage>
</organism>
<sequence length="45" mass="5205">MEGLEISEKNNIELSLSNQLFYLKISHKVKTRIINLNGKVLQNSF</sequence>
<reference evidence="1" key="1">
    <citation type="submission" date="2020-02" db="EMBL/GenBank/DDBJ databases">
        <authorList>
            <person name="Meier V. D."/>
        </authorList>
    </citation>
    <scope>NUCLEOTIDE SEQUENCE</scope>
    <source>
        <strain evidence="1">AVDCRST_MAG92</strain>
    </source>
</reference>
<gene>
    <name evidence="1" type="ORF">AVDCRST_MAG92-5064</name>
</gene>
<dbReference type="AlphaFoldDB" id="A0A6J4KCT0"/>
<proteinExistence type="predicted"/>
<protein>
    <submittedName>
        <fullName evidence="1">Uncharacterized protein</fullName>
    </submittedName>
</protein>
<accession>A0A6J4KCT0</accession>
<dbReference type="EMBL" id="CADCTM010000884">
    <property type="protein sequence ID" value="CAA9300676.1"/>
    <property type="molecule type" value="Genomic_DNA"/>
</dbReference>
<name>A0A6J4KCT0_9CYAN</name>
<evidence type="ECO:0000313" key="1">
    <source>
        <dbReference type="EMBL" id="CAA9300676.1"/>
    </source>
</evidence>